<organism evidence="8">
    <name type="scientific">Percolomonas cosmopolitus</name>
    <dbReference type="NCBI Taxonomy" id="63605"/>
    <lineage>
        <taxon>Eukaryota</taxon>
        <taxon>Discoba</taxon>
        <taxon>Heterolobosea</taxon>
        <taxon>Tetramitia</taxon>
        <taxon>Eutetramitia</taxon>
        <taxon>Percolomonadidae</taxon>
        <taxon>Percolomonas</taxon>
    </lineage>
</organism>
<evidence type="ECO:0000256" key="4">
    <source>
        <dbReference type="ARBA" id="ARBA00022989"/>
    </source>
</evidence>
<evidence type="ECO:0000256" key="6">
    <source>
        <dbReference type="RuleBase" id="RU361206"/>
    </source>
</evidence>
<dbReference type="InterPro" id="IPR008564">
    <property type="entry name" value="TVP23-like"/>
</dbReference>
<feature type="compositionally biased region" description="Low complexity" evidence="7">
    <location>
        <begin position="34"/>
        <end position="47"/>
    </location>
</feature>
<keyword evidence="3 6" id="KW-0812">Transmembrane</keyword>
<dbReference type="PANTHER" id="PTHR13019">
    <property type="entry name" value="GOLGI APPARATUS MEMBRANE PROTEIN TVP23"/>
    <property type="match status" value="1"/>
</dbReference>
<keyword evidence="4 6" id="KW-1133">Transmembrane helix</keyword>
<proteinExistence type="inferred from homology"/>
<gene>
    <name evidence="8" type="ORF">PCOS0759_LOCUS8933</name>
</gene>
<dbReference type="GO" id="GO:0000139">
    <property type="term" value="C:Golgi membrane"/>
    <property type="evidence" value="ECO:0007669"/>
    <property type="project" value="TreeGrafter"/>
</dbReference>
<feature type="transmembrane region" description="Helical" evidence="6">
    <location>
        <begin position="77"/>
        <end position="95"/>
    </location>
</feature>
<dbReference type="Pfam" id="PF05832">
    <property type="entry name" value="DUF846"/>
    <property type="match status" value="1"/>
</dbReference>
<comment type="subcellular location">
    <subcellularLocation>
        <location evidence="1 6">Membrane</location>
        <topology evidence="1 6">Multi-pass membrane protein</topology>
    </subcellularLocation>
</comment>
<dbReference type="GO" id="GO:0009306">
    <property type="term" value="P:protein secretion"/>
    <property type="evidence" value="ECO:0007669"/>
    <property type="project" value="TreeGrafter"/>
</dbReference>
<accession>A0A7S1KTQ6</accession>
<comment type="similarity">
    <text evidence="2 6">Belongs to the TVP23 family.</text>
</comment>
<dbReference type="GO" id="GO:0016192">
    <property type="term" value="P:vesicle-mediated transport"/>
    <property type="evidence" value="ECO:0007669"/>
    <property type="project" value="TreeGrafter"/>
</dbReference>
<feature type="region of interest" description="Disordered" evidence="7">
    <location>
        <begin position="1"/>
        <end position="52"/>
    </location>
</feature>
<dbReference type="PANTHER" id="PTHR13019:SF7">
    <property type="entry name" value="GOLGI APPARATUS MEMBRANE PROTEIN TVP23"/>
    <property type="match status" value="1"/>
</dbReference>
<reference evidence="8" key="1">
    <citation type="submission" date="2021-01" db="EMBL/GenBank/DDBJ databases">
        <authorList>
            <person name="Corre E."/>
            <person name="Pelletier E."/>
            <person name="Niang G."/>
            <person name="Scheremetjew M."/>
            <person name="Finn R."/>
            <person name="Kale V."/>
            <person name="Holt S."/>
            <person name="Cochrane G."/>
            <person name="Meng A."/>
            <person name="Brown T."/>
            <person name="Cohen L."/>
        </authorList>
    </citation>
    <scope>NUCLEOTIDE SEQUENCE</scope>
    <source>
        <strain evidence="8">WS</strain>
    </source>
</reference>
<feature type="transmembrane region" description="Helical" evidence="6">
    <location>
        <begin position="167"/>
        <end position="190"/>
    </location>
</feature>
<feature type="compositionally biased region" description="Polar residues" evidence="7">
    <location>
        <begin position="18"/>
        <end position="29"/>
    </location>
</feature>
<protein>
    <recommendedName>
        <fullName evidence="6">Golgi apparatus membrane protein TVP23 homolog</fullName>
    </recommendedName>
</protein>
<sequence>MSSSLNNQLEFDDDSDHSQINESLTTNNKKSSDHSQINSSSSNSISSPFNDDHSGLSSTNHLTHQVRRVFCSCKHPITAFATLAVKLFTIALYFLSSSYLFGSYISFATRFVVILLLLAADFWIVKNISGRLLVGLRYWNHVDSDGKSQWIYESKEDRNSIDLFDSYVFWGSLYLWPMFWVACILLALFTLSFTSVLINCFALVIAMVNVYGYTKCMTLKNAHRRITSTLVSFGARRYMDYLAGGSGGGAGAEAADDAMPEV</sequence>
<evidence type="ECO:0000256" key="2">
    <source>
        <dbReference type="ARBA" id="ARBA00005467"/>
    </source>
</evidence>
<feature type="transmembrane region" description="Helical" evidence="6">
    <location>
        <begin position="101"/>
        <end position="124"/>
    </location>
</feature>
<dbReference type="AlphaFoldDB" id="A0A7S1KTQ6"/>
<dbReference type="EMBL" id="HBGD01010858">
    <property type="protein sequence ID" value="CAD9085679.1"/>
    <property type="molecule type" value="Transcribed_RNA"/>
</dbReference>
<feature type="transmembrane region" description="Helical" evidence="6">
    <location>
        <begin position="196"/>
        <end position="214"/>
    </location>
</feature>
<evidence type="ECO:0000256" key="5">
    <source>
        <dbReference type="ARBA" id="ARBA00023136"/>
    </source>
</evidence>
<evidence type="ECO:0000313" key="8">
    <source>
        <dbReference type="EMBL" id="CAD9085679.1"/>
    </source>
</evidence>
<keyword evidence="5 6" id="KW-0472">Membrane</keyword>
<evidence type="ECO:0000256" key="1">
    <source>
        <dbReference type="ARBA" id="ARBA00004141"/>
    </source>
</evidence>
<evidence type="ECO:0000256" key="3">
    <source>
        <dbReference type="ARBA" id="ARBA00022692"/>
    </source>
</evidence>
<name>A0A7S1KTQ6_9EUKA</name>
<evidence type="ECO:0000256" key="7">
    <source>
        <dbReference type="SAM" id="MobiDB-lite"/>
    </source>
</evidence>